<comment type="caution">
    <text evidence="3">The sequence shown here is derived from an EMBL/GenBank/DDBJ whole genome shotgun (WGS) entry which is preliminary data.</text>
</comment>
<dbReference type="STRING" id="1524460.IX84_04230"/>
<sequence>MLELNYKSFGQGEPLIILHGLFGTLDNWQTLGKKLAEHFTVYLVDQRNHGRSPHDEAHTYTAMAEDLHHFMESHWIFKAHILGHSMGGKTAMAFAQHYPDMVDKLIVVDIAPKAYTGGHEEIFKALQSLDLSAIDSRGAAEDMLEAQIKSLGIRQFLLKNLTRSKSGAYRWKMNLDALWNHYADILDALPGQHAPFEGPTLFVRGGRSDYIQDSDLPDLEAHFPNYQLKTIEKAGHWVHAEAPKALLEALESFLEA</sequence>
<dbReference type="AlphaFoldDB" id="A0A098SA46"/>
<evidence type="ECO:0000313" key="4">
    <source>
        <dbReference type="Proteomes" id="UP000029736"/>
    </source>
</evidence>
<evidence type="ECO:0000256" key="1">
    <source>
        <dbReference type="ARBA" id="ARBA00022801"/>
    </source>
</evidence>
<dbReference type="Proteomes" id="UP000029736">
    <property type="component" value="Unassembled WGS sequence"/>
</dbReference>
<dbReference type="InterPro" id="IPR000073">
    <property type="entry name" value="AB_hydrolase_1"/>
</dbReference>
<dbReference type="GO" id="GO:0016787">
    <property type="term" value="F:hydrolase activity"/>
    <property type="evidence" value="ECO:0007669"/>
    <property type="project" value="UniProtKB-KW"/>
</dbReference>
<accession>A0A098SA46</accession>
<keyword evidence="1 3" id="KW-0378">Hydrolase</keyword>
<dbReference type="InterPro" id="IPR029058">
    <property type="entry name" value="AB_hydrolase_fold"/>
</dbReference>
<evidence type="ECO:0000259" key="2">
    <source>
        <dbReference type="Pfam" id="PF00561"/>
    </source>
</evidence>
<dbReference type="RefSeq" id="WP_044216766.1">
    <property type="nucleotide sequence ID" value="NZ_CAKZLC010000499.1"/>
</dbReference>
<dbReference type="OrthoDB" id="9808398at2"/>
<protein>
    <submittedName>
        <fullName evidence="3">Alpha/beta hydrolase</fullName>
    </submittedName>
</protein>
<reference evidence="3 4" key="1">
    <citation type="journal article" date="2014" name="Int. J. Syst. Evol. Microbiol.">
        <title>Phaeodactylibacter xiamenensis gen. nov., sp. nov., a member of the family Saprospiraceae isolated from the marine alga Phaeodactylum tricornutum.</title>
        <authorList>
            <person name="Chen Z.Jr."/>
            <person name="Lei X."/>
            <person name="Lai Q."/>
            <person name="Li Y."/>
            <person name="Zhang B."/>
            <person name="Zhang J."/>
            <person name="Zhang H."/>
            <person name="Yang L."/>
            <person name="Zheng W."/>
            <person name="Tian Y."/>
            <person name="Yu Z."/>
            <person name="Xu H.Jr."/>
            <person name="Zheng T."/>
        </authorList>
    </citation>
    <scope>NUCLEOTIDE SEQUENCE [LARGE SCALE GENOMIC DNA]</scope>
    <source>
        <strain evidence="3 4">KD52</strain>
    </source>
</reference>
<dbReference type="EMBL" id="JPOS01000012">
    <property type="protein sequence ID" value="KGE89001.1"/>
    <property type="molecule type" value="Genomic_DNA"/>
</dbReference>
<proteinExistence type="predicted"/>
<dbReference type="PRINTS" id="PR00111">
    <property type="entry name" value="ABHYDROLASE"/>
</dbReference>
<organism evidence="3 4">
    <name type="scientific">Phaeodactylibacter xiamenensis</name>
    <dbReference type="NCBI Taxonomy" id="1524460"/>
    <lineage>
        <taxon>Bacteria</taxon>
        <taxon>Pseudomonadati</taxon>
        <taxon>Bacteroidota</taxon>
        <taxon>Saprospiria</taxon>
        <taxon>Saprospirales</taxon>
        <taxon>Haliscomenobacteraceae</taxon>
        <taxon>Phaeodactylibacter</taxon>
    </lineage>
</organism>
<dbReference type="PANTHER" id="PTHR46118">
    <property type="entry name" value="PROTEIN ABHD11"/>
    <property type="match status" value="1"/>
</dbReference>
<dbReference type="Gene3D" id="3.40.50.1820">
    <property type="entry name" value="alpha/beta hydrolase"/>
    <property type="match status" value="1"/>
</dbReference>
<dbReference type="PANTHER" id="PTHR46118:SF4">
    <property type="entry name" value="PROTEIN ABHD11"/>
    <property type="match status" value="1"/>
</dbReference>
<feature type="domain" description="AB hydrolase-1" evidence="2">
    <location>
        <begin position="14"/>
        <end position="243"/>
    </location>
</feature>
<dbReference type="SUPFAM" id="SSF53474">
    <property type="entry name" value="alpha/beta-Hydrolases"/>
    <property type="match status" value="1"/>
</dbReference>
<keyword evidence="4" id="KW-1185">Reference proteome</keyword>
<name>A0A098SA46_9BACT</name>
<evidence type="ECO:0000313" key="3">
    <source>
        <dbReference type="EMBL" id="KGE89001.1"/>
    </source>
</evidence>
<dbReference type="Pfam" id="PF00561">
    <property type="entry name" value="Abhydrolase_1"/>
    <property type="match status" value="1"/>
</dbReference>
<gene>
    <name evidence="3" type="ORF">IX84_04230</name>
</gene>